<feature type="non-terminal residue" evidence="1">
    <location>
        <position position="1"/>
    </location>
</feature>
<evidence type="ECO:0000313" key="2">
    <source>
        <dbReference type="Proteomes" id="UP001328107"/>
    </source>
</evidence>
<reference evidence="2" key="1">
    <citation type="submission" date="2022-10" db="EMBL/GenBank/DDBJ databases">
        <title>Genome assembly of Pristionchus species.</title>
        <authorList>
            <person name="Yoshida K."/>
            <person name="Sommer R.J."/>
        </authorList>
    </citation>
    <scope>NUCLEOTIDE SEQUENCE [LARGE SCALE GENOMIC DNA]</scope>
    <source>
        <strain evidence="2">RS5460</strain>
    </source>
</reference>
<sequence length="87" mass="9768">LFLDVRSMHLQFVHVRVVVEDVQDSIHLVLPLHVHLRFLNAHEQAVQAANSNGSLLLADCLSAPRSKIRQNLGAVSGRELDQILVWL</sequence>
<gene>
    <name evidence="1" type="ORF">PMAYCL1PPCAC_16681</name>
</gene>
<dbReference type="AlphaFoldDB" id="A0AAN5CL71"/>
<dbReference type="EMBL" id="BTRK01000004">
    <property type="protein sequence ID" value="GMR46487.1"/>
    <property type="molecule type" value="Genomic_DNA"/>
</dbReference>
<feature type="non-terminal residue" evidence="1">
    <location>
        <position position="87"/>
    </location>
</feature>
<name>A0AAN5CL71_9BILA</name>
<organism evidence="1 2">
    <name type="scientific">Pristionchus mayeri</name>
    <dbReference type="NCBI Taxonomy" id="1317129"/>
    <lineage>
        <taxon>Eukaryota</taxon>
        <taxon>Metazoa</taxon>
        <taxon>Ecdysozoa</taxon>
        <taxon>Nematoda</taxon>
        <taxon>Chromadorea</taxon>
        <taxon>Rhabditida</taxon>
        <taxon>Rhabditina</taxon>
        <taxon>Diplogasteromorpha</taxon>
        <taxon>Diplogasteroidea</taxon>
        <taxon>Neodiplogasteridae</taxon>
        <taxon>Pristionchus</taxon>
    </lineage>
</organism>
<keyword evidence="2" id="KW-1185">Reference proteome</keyword>
<proteinExistence type="predicted"/>
<protein>
    <submittedName>
        <fullName evidence="1">Uncharacterized protein</fullName>
    </submittedName>
</protein>
<evidence type="ECO:0000313" key="1">
    <source>
        <dbReference type="EMBL" id="GMR46487.1"/>
    </source>
</evidence>
<comment type="caution">
    <text evidence="1">The sequence shown here is derived from an EMBL/GenBank/DDBJ whole genome shotgun (WGS) entry which is preliminary data.</text>
</comment>
<dbReference type="Proteomes" id="UP001328107">
    <property type="component" value="Unassembled WGS sequence"/>
</dbReference>
<accession>A0AAN5CL71</accession>